<reference evidence="3 4" key="1">
    <citation type="submission" date="2024-01" db="EMBL/GenBank/DDBJ databases">
        <title>Pedobacter sp. nov., isolated from fresh soil.</title>
        <authorList>
            <person name="Le N.T.T."/>
        </authorList>
    </citation>
    <scope>NUCLEOTIDE SEQUENCE [LARGE SCALE GENOMIC DNA]</scope>
    <source>
        <strain evidence="3 4">KR3-3</strain>
    </source>
</reference>
<dbReference type="SUPFAM" id="SSF49464">
    <property type="entry name" value="Carboxypeptidase regulatory domain-like"/>
    <property type="match status" value="1"/>
</dbReference>
<gene>
    <name evidence="3" type="ORF">VRU48_01205</name>
</gene>
<evidence type="ECO:0000256" key="2">
    <source>
        <dbReference type="SAM" id="SignalP"/>
    </source>
</evidence>
<name>A0ABU7I372_9SPHI</name>
<evidence type="ECO:0008006" key="5">
    <source>
        <dbReference type="Google" id="ProtNLM"/>
    </source>
</evidence>
<dbReference type="Gene3D" id="2.60.40.1930">
    <property type="match status" value="1"/>
</dbReference>
<protein>
    <recommendedName>
        <fullName evidence="5">Carboxypeptidase regulatory-like domain-containing protein</fullName>
    </recommendedName>
</protein>
<feature type="region of interest" description="Disordered" evidence="1">
    <location>
        <begin position="154"/>
        <end position="174"/>
    </location>
</feature>
<keyword evidence="2" id="KW-0732">Signal</keyword>
<evidence type="ECO:0000313" key="4">
    <source>
        <dbReference type="Proteomes" id="UP001336835"/>
    </source>
</evidence>
<organism evidence="3 4">
    <name type="scientific">Pedobacter albus</name>
    <dbReference type="NCBI Taxonomy" id="3113905"/>
    <lineage>
        <taxon>Bacteria</taxon>
        <taxon>Pseudomonadati</taxon>
        <taxon>Bacteroidota</taxon>
        <taxon>Sphingobacteriia</taxon>
        <taxon>Sphingobacteriales</taxon>
        <taxon>Sphingobacteriaceae</taxon>
        <taxon>Pedobacter</taxon>
    </lineage>
</organism>
<keyword evidence="4" id="KW-1185">Reference proteome</keyword>
<feature type="chain" id="PRO_5045215162" description="Carboxypeptidase regulatory-like domain-containing protein" evidence="2">
    <location>
        <begin position="23"/>
        <end position="838"/>
    </location>
</feature>
<comment type="caution">
    <text evidence="3">The sequence shown here is derived from an EMBL/GenBank/DDBJ whole genome shotgun (WGS) entry which is preliminary data.</text>
</comment>
<evidence type="ECO:0000256" key="1">
    <source>
        <dbReference type="SAM" id="MobiDB-lite"/>
    </source>
</evidence>
<dbReference type="RefSeq" id="WP_330106108.1">
    <property type="nucleotide sequence ID" value="NZ_JAZDQT010000001.1"/>
</dbReference>
<dbReference type="InterPro" id="IPR008969">
    <property type="entry name" value="CarboxyPept-like_regulatory"/>
</dbReference>
<dbReference type="EMBL" id="JAZDQT010000001">
    <property type="protein sequence ID" value="MEE1943704.1"/>
    <property type="molecule type" value="Genomic_DNA"/>
</dbReference>
<proteinExistence type="predicted"/>
<feature type="signal peptide" evidence="2">
    <location>
        <begin position="1"/>
        <end position="22"/>
    </location>
</feature>
<sequence>MTKHSRFLLSLILFFISLSGQAQQINYKEMVQYDSVRKAAPREKLYMQLDKPVYAMGDTIWFKGYLINASLLNYSTTSALIYVDMIDKKGQVVQTVSLPTQYGLTWAGLAIDPNKYEAGTYTFRAYTNWMQNFGDTFLFKKEIQILDIAPTQPTGPSTATAKTQNAKSNAPNSSKKPLIDLQFLPEGGTWIAERQQKLAFKALNINGKGTIVEGDILDSKQQKVATFKSNSMGMGYFDFTPKTGEIYVANYKSAIGNGSQPLPKTQPNGITLRLNNNLNGDSIGISILSDLPNQELTILGQSRGVLCFLAKIKPNSTYKIVRVPKNIFPTGVCQILVQNEQQQTLNERNFFINHHDELKVQMTATNQSFTVRDSIPIHLKITDQSGKPIAGSFSLAVTDDGQVKKDSLNDQNILNYLLLSSDLKGEIENPGHYFNVSNAQQQEELEALMLTQGWVSYQWDLNKKPTFKAESEFTVSGKVTNITNKPIAKGKITLLSTRKGFMVMDTVTNDKGEFVFRNFPAMDSLSFLIQALNAKGNRGTLGIEMNEFKRPAIALAAPIVPLTAMPETPDSASKQMITSQRQASTYRGGGIGLREVKITGKKVVKSSKNLNGPGEADQTFSEADLEKLNKKTLLNVLEENVKGFRMGFKRRTNIKEFMVNFALVKLVIDGVDVDFFYSPSDWPITDAHYQHLKYYLDYYTAEDVQGIEIMKHARNAGRYRMQFLNPMDDTEYAFIEITTKTGSGPFLKKAANMYIYKPLPYGDNKIFYSPKYTVANKTNKTPDLRSTLYWMPNIVTDKNGEANAHFFASDRKGTYTAWLEGTDTEGNFGFKAIKITVK</sequence>
<dbReference type="Proteomes" id="UP001336835">
    <property type="component" value="Unassembled WGS sequence"/>
</dbReference>
<evidence type="ECO:0000313" key="3">
    <source>
        <dbReference type="EMBL" id="MEE1943704.1"/>
    </source>
</evidence>
<accession>A0ABU7I372</accession>